<dbReference type="GO" id="GO:0043856">
    <property type="term" value="F:anti-sigma factor antagonist activity"/>
    <property type="evidence" value="ECO:0007669"/>
    <property type="project" value="TreeGrafter"/>
</dbReference>
<gene>
    <name evidence="2" type="ORF">SAMN04487968_109183</name>
</gene>
<dbReference type="EMBL" id="FOLB01000009">
    <property type="protein sequence ID" value="SFC68890.1"/>
    <property type="molecule type" value="Genomic_DNA"/>
</dbReference>
<dbReference type="PROSITE" id="PS50801">
    <property type="entry name" value="STAS"/>
    <property type="match status" value="1"/>
</dbReference>
<dbReference type="Proteomes" id="UP000198832">
    <property type="component" value="Unassembled WGS sequence"/>
</dbReference>
<dbReference type="STRING" id="574651.SAMN04487968_109183"/>
<name>A0A1I1LHA4_9ACTN</name>
<protein>
    <submittedName>
        <fullName evidence="2">Anti-anti-sigma factor</fullName>
    </submittedName>
</protein>
<dbReference type="InterPro" id="IPR002645">
    <property type="entry name" value="STAS_dom"/>
</dbReference>
<accession>A0A1I1LHA4</accession>
<dbReference type="CDD" id="cd07043">
    <property type="entry name" value="STAS_anti-anti-sigma_factors"/>
    <property type="match status" value="1"/>
</dbReference>
<proteinExistence type="predicted"/>
<sequence>MIPQSNLSAFKGHTPAEPAILQVELSYPADSTVVVSLIGEADLATAPELRQTLARAVAAERRRVIVDLDRLTFFDARTLDLLVEAHQEALAIGATLEVRCRNDLSRRILVAGGVEFLLERSEEPDVSHRRLEPAAD</sequence>
<keyword evidence="3" id="KW-1185">Reference proteome</keyword>
<dbReference type="InterPro" id="IPR036513">
    <property type="entry name" value="STAS_dom_sf"/>
</dbReference>
<organism evidence="2 3">
    <name type="scientific">Nocardioides terrae</name>
    <dbReference type="NCBI Taxonomy" id="574651"/>
    <lineage>
        <taxon>Bacteria</taxon>
        <taxon>Bacillati</taxon>
        <taxon>Actinomycetota</taxon>
        <taxon>Actinomycetes</taxon>
        <taxon>Propionibacteriales</taxon>
        <taxon>Nocardioidaceae</taxon>
        <taxon>Nocardioides</taxon>
    </lineage>
</organism>
<dbReference type="PANTHER" id="PTHR33495:SF2">
    <property type="entry name" value="ANTI-SIGMA FACTOR ANTAGONIST TM_1081-RELATED"/>
    <property type="match status" value="1"/>
</dbReference>
<reference evidence="2 3" key="1">
    <citation type="submission" date="2016-10" db="EMBL/GenBank/DDBJ databases">
        <authorList>
            <person name="de Groot N.N."/>
        </authorList>
    </citation>
    <scope>NUCLEOTIDE SEQUENCE [LARGE SCALE GENOMIC DNA]</scope>
    <source>
        <strain evidence="2 3">CGMCC 1.7056</strain>
    </source>
</reference>
<dbReference type="AlphaFoldDB" id="A0A1I1LHA4"/>
<dbReference type="PANTHER" id="PTHR33495">
    <property type="entry name" value="ANTI-SIGMA FACTOR ANTAGONIST TM_1081-RELATED-RELATED"/>
    <property type="match status" value="1"/>
</dbReference>
<evidence type="ECO:0000259" key="1">
    <source>
        <dbReference type="PROSITE" id="PS50801"/>
    </source>
</evidence>
<dbReference type="SUPFAM" id="SSF52091">
    <property type="entry name" value="SpoIIaa-like"/>
    <property type="match status" value="1"/>
</dbReference>
<dbReference type="RefSeq" id="WP_091124662.1">
    <property type="nucleotide sequence ID" value="NZ_FOLB01000009.1"/>
</dbReference>
<dbReference type="OrthoDB" id="4284170at2"/>
<dbReference type="Gene3D" id="3.30.750.24">
    <property type="entry name" value="STAS domain"/>
    <property type="match status" value="1"/>
</dbReference>
<evidence type="ECO:0000313" key="3">
    <source>
        <dbReference type="Proteomes" id="UP000198832"/>
    </source>
</evidence>
<dbReference type="Pfam" id="PF01740">
    <property type="entry name" value="STAS"/>
    <property type="match status" value="1"/>
</dbReference>
<feature type="domain" description="STAS" evidence="1">
    <location>
        <begin position="30"/>
        <end position="114"/>
    </location>
</feature>
<evidence type="ECO:0000313" key="2">
    <source>
        <dbReference type="EMBL" id="SFC68890.1"/>
    </source>
</evidence>